<dbReference type="InterPro" id="IPR016047">
    <property type="entry name" value="M23ase_b-sheet_dom"/>
</dbReference>
<dbReference type="SUPFAM" id="SSF51261">
    <property type="entry name" value="Duplicated hybrid motif"/>
    <property type="match status" value="1"/>
</dbReference>
<reference evidence="4 5" key="1">
    <citation type="submission" date="2024-09" db="EMBL/GenBank/DDBJ databases">
        <authorList>
            <person name="Sun Q."/>
            <person name="Mori K."/>
        </authorList>
    </citation>
    <scope>NUCLEOTIDE SEQUENCE [LARGE SCALE GENOMIC DNA]</scope>
    <source>
        <strain evidence="4 5">JCM 9626</strain>
    </source>
</reference>
<feature type="coiled-coil region" evidence="1">
    <location>
        <begin position="172"/>
        <end position="199"/>
    </location>
</feature>
<comment type="caution">
    <text evidence="4">The sequence shown here is derived from an EMBL/GenBank/DDBJ whole genome shotgun (WGS) entry which is preliminary data.</text>
</comment>
<keyword evidence="4" id="KW-0378">Hydrolase</keyword>
<dbReference type="Gene3D" id="2.70.70.10">
    <property type="entry name" value="Glucose Permease (Domain IIA)"/>
    <property type="match status" value="1"/>
</dbReference>
<dbReference type="PANTHER" id="PTHR21666:SF270">
    <property type="entry name" value="MUREIN HYDROLASE ACTIVATOR ENVC"/>
    <property type="match status" value="1"/>
</dbReference>
<accession>A0ABV5KAH5</accession>
<sequence length="329" mass="34017">MGNHRAEPSGHGRRPSDSRPDTAYVGRRIARPAESPAQPAATPAPTGTGTHYFGDLDHTAELPLVRAQAPGKRRAVRHAGSRGPLFRGLPSAPVLLGVATMAVAIGGVLVSPSNTPATTLTSAQVNTVRPATALSGSGGIGTVGDSRTTLSRSGERDTLAQASGDELVAAAEAQAEERNAALGQLAAQAEKQAATIKENRWFLPTDPVVLTARFGEYGLWASYHTGLDFNGEDGDPIHAIANGVVTFAGFDGSYGNKTVVTLEDGTEIWYCHQTDQYVSVGDVVTGNEIIGTIGSTGHVTGSHLHVEVRPGGGDPVDPYAAFVANGVTP</sequence>
<keyword evidence="1" id="KW-0175">Coiled coil</keyword>
<feature type="compositionally biased region" description="Basic and acidic residues" evidence="2">
    <location>
        <begin position="1"/>
        <end position="20"/>
    </location>
</feature>
<evidence type="ECO:0000313" key="4">
    <source>
        <dbReference type="EMBL" id="MFB9313739.1"/>
    </source>
</evidence>
<evidence type="ECO:0000256" key="1">
    <source>
        <dbReference type="SAM" id="Coils"/>
    </source>
</evidence>
<dbReference type="PANTHER" id="PTHR21666">
    <property type="entry name" value="PEPTIDASE-RELATED"/>
    <property type="match status" value="1"/>
</dbReference>
<dbReference type="RefSeq" id="WP_140007671.1">
    <property type="nucleotide sequence ID" value="NZ_JBHMDG010000012.1"/>
</dbReference>
<feature type="compositionally biased region" description="Low complexity" evidence="2">
    <location>
        <begin position="36"/>
        <end position="50"/>
    </location>
</feature>
<feature type="region of interest" description="Disordered" evidence="2">
    <location>
        <begin position="1"/>
        <end position="55"/>
    </location>
</feature>
<evidence type="ECO:0000313" key="5">
    <source>
        <dbReference type="Proteomes" id="UP001589750"/>
    </source>
</evidence>
<dbReference type="InterPro" id="IPR011055">
    <property type="entry name" value="Dup_hybrid_motif"/>
</dbReference>
<gene>
    <name evidence="4" type="ORF">ACFFRI_11855</name>
</gene>
<dbReference type="CDD" id="cd12797">
    <property type="entry name" value="M23_peptidase"/>
    <property type="match status" value="1"/>
</dbReference>
<dbReference type="EMBL" id="JBHMDG010000012">
    <property type="protein sequence ID" value="MFB9313739.1"/>
    <property type="molecule type" value="Genomic_DNA"/>
</dbReference>
<evidence type="ECO:0000256" key="2">
    <source>
        <dbReference type="SAM" id="MobiDB-lite"/>
    </source>
</evidence>
<organism evidence="4 5">
    <name type="scientific">Nocardioides plantarum</name>
    <dbReference type="NCBI Taxonomy" id="29299"/>
    <lineage>
        <taxon>Bacteria</taxon>
        <taxon>Bacillati</taxon>
        <taxon>Actinomycetota</taxon>
        <taxon>Actinomycetes</taxon>
        <taxon>Propionibacteriales</taxon>
        <taxon>Nocardioidaceae</taxon>
        <taxon>Nocardioides</taxon>
    </lineage>
</organism>
<dbReference type="InterPro" id="IPR050570">
    <property type="entry name" value="Cell_wall_metabolism_enzyme"/>
</dbReference>
<keyword evidence="5" id="KW-1185">Reference proteome</keyword>
<proteinExistence type="predicted"/>
<evidence type="ECO:0000259" key="3">
    <source>
        <dbReference type="Pfam" id="PF01551"/>
    </source>
</evidence>
<dbReference type="Proteomes" id="UP001589750">
    <property type="component" value="Unassembled WGS sequence"/>
</dbReference>
<dbReference type="GO" id="GO:0016787">
    <property type="term" value="F:hydrolase activity"/>
    <property type="evidence" value="ECO:0007669"/>
    <property type="project" value="UniProtKB-KW"/>
</dbReference>
<feature type="domain" description="M23ase beta-sheet core" evidence="3">
    <location>
        <begin position="223"/>
        <end position="318"/>
    </location>
</feature>
<dbReference type="Pfam" id="PF01551">
    <property type="entry name" value="Peptidase_M23"/>
    <property type="match status" value="1"/>
</dbReference>
<name>A0ABV5KAH5_9ACTN</name>
<protein>
    <submittedName>
        <fullName evidence="4">M23 family metallopeptidase</fullName>
        <ecNumber evidence="4">3.4.24.-</ecNumber>
    </submittedName>
</protein>
<dbReference type="EC" id="3.4.24.-" evidence="4"/>